<evidence type="ECO:0000313" key="2">
    <source>
        <dbReference type="Proteomes" id="UP000533637"/>
    </source>
</evidence>
<name>A0ABR6KK86_9BACT</name>
<gene>
    <name evidence="1" type="ORF">GGQ57_001640</name>
</gene>
<reference evidence="1 2" key="1">
    <citation type="submission" date="2020-08" db="EMBL/GenBank/DDBJ databases">
        <title>Genomic Encyclopedia of Type Strains, Phase IV (KMG-IV): sequencing the most valuable type-strain genomes for metagenomic binning, comparative biology and taxonomic classification.</title>
        <authorList>
            <person name="Goeker M."/>
        </authorList>
    </citation>
    <scope>NUCLEOTIDE SEQUENCE [LARGE SCALE GENOMIC DNA]</scope>
    <source>
        <strain evidence="1 2">DSM 102983</strain>
    </source>
</reference>
<dbReference type="Proteomes" id="UP000533637">
    <property type="component" value="Unassembled WGS sequence"/>
</dbReference>
<sequence>MFAENPVKLLSSYRTKFKMITKIEIKPIILFNK</sequence>
<dbReference type="EMBL" id="JACHOC010000003">
    <property type="protein sequence ID" value="MBB4621743.1"/>
    <property type="molecule type" value="Genomic_DNA"/>
</dbReference>
<comment type="caution">
    <text evidence="1">The sequence shown here is derived from an EMBL/GenBank/DDBJ whole genome shotgun (WGS) entry which is preliminary data.</text>
</comment>
<accession>A0ABR6KK86</accession>
<evidence type="ECO:0008006" key="3">
    <source>
        <dbReference type="Google" id="ProtNLM"/>
    </source>
</evidence>
<keyword evidence="2" id="KW-1185">Reference proteome</keyword>
<evidence type="ECO:0000313" key="1">
    <source>
        <dbReference type="EMBL" id="MBB4621743.1"/>
    </source>
</evidence>
<proteinExistence type="predicted"/>
<organism evidence="1 2">
    <name type="scientific">Parabacteroides faecis</name>
    <dbReference type="NCBI Taxonomy" id="1217282"/>
    <lineage>
        <taxon>Bacteria</taxon>
        <taxon>Pseudomonadati</taxon>
        <taxon>Bacteroidota</taxon>
        <taxon>Bacteroidia</taxon>
        <taxon>Bacteroidales</taxon>
        <taxon>Tannerellaceae</taxon>
        <taxon>Parabacteroides</taxon>
    </lineage>
</organism>
<protein>
    <recommendedName>
        <fullName evidence="3">Transposase</fullName>
    </recommendedName>
</protein>